<dbReference type="PANTHER" id="PTHR45717">
    <property type="entry name" value="OS12G0527900 PROTEIN"/>
    <property type="match status" value="1"/>
</dbReference>
<proteinExistence type="inferred from homology"/>
<organism evidence="2 3">
    <name type="scientific">Zingiber officinale</name>
    <name type="common">Ginger</name>
    <name type="synonym">Amomum zingiber</name>
    <dbReference type="NCBI Taxonomy" id="94328"/>
    <lineage>
        <taxon>Eukaryota</taxon>
        <taxon>Viridiplantae</taxon>
        <taxon>Streptophyta</taxon>
        <taxon>Embryophyta</taxon>
        <taxon>Tracheophyta</taxon>
        <taxon>Spermatophyta</taxon>
        <taxon>Magnoliopsida</taxon>
        <taxon>Liliopsida</taxon>
        <taxon>Zingiberales</taxon>
        <taxon>Zingiberaceae</taxon>
        <taxon>Zingiber</taxon>
    </lineage>
</organism>
<name>A0A8J5LJW4_ZINOF</name>
<dbReference type="EMBL" id="JACMSC010000006">
    <property type="protein sequence ID" value="KAG6518538.1"/>
    <property type="molecule type" value="Genomic_DNA"/>
</dbReference>
<dbReference type="PANTHER" id="PTHR45717:SF15">
    <property type="entry name" value="AGL218WP"/>
    <property type="match status" value="1"/>
</dbReference>
<dbReference type="Proteomes" id="UP000734854">
    <property type="component" value="Unassembled WGS sequence"/>
</dbReference>
<evidence type="ECO:0008006" key="4">
    <source>
        <dbReference type="Google" id="ProtNLM"/>
    </source>
</evidence>
<accession>A0A8J5LJW4</accession>
<protein>
    <recommendedName>
        <fullName evidence="4">Pentatricopeptide repeat-containing protein</fullName>
    </recommendedName>
</protein>
<evidence type="ECO:0000313" key="3">
    <source>
        <dbReference type="Proteomes" id="UP000734854"/>
    </source>
</evidence>
<dbReference type="AlphaFoldDB" id="A0A8J5LJW4"/>
<gene>
    <name evidence="2" type="ORF">ZIOFF_022015</name>
</gene>
<evidence type="ECO:0000313" key="2">
    <source>
        <dbReference type="EMBL" id="KAG6518538.1"/>
    </source>
</evidence>
<comment type="similarity">
    <text evidence="1">Belongs to the PPR family. P subfamily.</text>
</comment>
<evidence type="ECO:0000256" key="1">
    <source>
        <dbReference type="ARBA" id="ARBA00007626"/>
    </source>
</evidence>
<keyword evidence="3" id="KW-1185">Reference proteome</keyword>
<dbReference type="GO" id="GO:0005739">
    <property type="term" value="C:mitochondrion"/>
    <property type="evidence" value="ECO:0007669"/>
    <property type="project" value="TreeGrafter"/>
</dbReference>
<sequence length="298" mass="34202">MLNWSFDLGFPSEIVKFYVETGEVEKADLILRKAFHQRKLRPLYGSFVAVMQYSKMGDIHNAENIFHMLKQMGYFVKCLEARQKIEFVEWDYTSHLDLIAKVNGLLKVEKYIEKNPEAFRGELVEWLEAGKKIELVGGTTFLFWISLQRKMNSEGEESDLLITSYVAKAYIFAGLKEKSRSSIERRSKEMASWRIATFSKFSPSMLLPWAKQTTLKECGKCGIRNLIWMSACCNRGLGLQQMDYVSGPKQYESMLQAYVNAKTPANGFAAQMKADNLFPNKALVAQLMTNDAFRELLV</sequence>
<comment type="caution">
    <text evidence="2">The sequence shown here is derived from an EMBL/GenBank/DDBJ whole genome shotgun (WGS) entry which is preliminary data.</text>
</comment>
<reference evidence="2 3" key="1">
    <citation type="submission" date="2020-08" db="EMBL/GenBank/DDBJ databases">
        <title>Plant Genome Project.</title>
        <authorList>
            <person name="Zhang R.-G."/>
        </authorList>
    </citation>
    <scope>NUCLEOTIDE SEQUENCE [LARGE SCALE GENOMIC DNA]</scope>
    <source>
        <tissue evidence="2">Rhizome</tissue>
    </source>
</reference>